<dbReference type="EMBL" id="CAJHIT010000002">
    <property type="protein sequence ID" value="CAD6499697.1"/>
    <property type="molecule type" value="Genomic_DNA"/>
</dbReference>
<proteinExistence type="predicted"/>
<reference evidence="1" key="1">
    <citation type="submission" date="2020-10" db="EMBL/GenBank/DDBJ databases">
        <authorList>
            <person name="Muller C M."/>
        </authorList>
    </citation>
    <scope>NUCLEOTIDE SEQUENCE</scope>
    <source>
        <strain evidence="1">THUN-12</strain>
    </source>
</reference>
<evidence type="ECO:0000313" key="1">
    <source>
        <dbReference type="EMBL" id="CAD6499697.1"/>
    </source>
</evidence>
<protein>
    <submittedName>
        <fullName evidence="1">BgTH12-03805</fullName>
    </submittedName>
</protein>
<comment type="caution">
    <text evidence="1">The sequence shown here is derived from an EMBL/GenBank/DDBJ whole genome shotgun (WGS) entry which is preliminary data.</text>
</comment>
<gene>
    <name evidence="1" type="ORF">BGTH12_LOCUS1055</name>
</gene>
<accession>A0A9W4D0G8</accession>
<organism evidence="1 2">
    <name type="scientific">Blumeria graminis f. sp. triticale</name>
    <dbReference type="NCBI Taxonomy" id="1689686"/>
    <lineage>
        <taxon>Eukaryota</taxon>
        <taxon>Fungi</taxon>
        <taxon>Dikarya</taxon>
        <taxon>Ascomycota</taxon>
        <taxon>Pezizomycotina</taxon>
        <taxon>Leotiomycetes</taxon>
        <taxon>Erysiphales</taxon>
        <taxon>Erysiphaceae</taxon>
        <taxon>Blumeria</taxon>
    </lineage>
</organism>
<evidence type="ECO:0000313" key="2">
    <source>
        <dbReference type="Proteomes" id="UP000683417"/>
    </source>
</evidence>
<name>A0A9W4D0G8_BLUGR</name>
<sequence>MTQPTPRTGHLQCS</sequence>
<dbReference type="Proteomes" id="UP000683417">
    <property type="component" value="Unassembled WGS sequence"/>
</dbReference>